<dbReference type="RefSeq" id="WP_343229141.1">
    <property type="nucleotide sequence ID" value="NZ_CP071606.1"/>
</dbReference>
<dbReference type="Gene3D" id="3.90.1140.10">
    <property type="entry name" value="Cyclic phosphodiesterase"/>
    <property type="match status" value="1"/>
</dbReference>
<dbReference type="GeneID" id="91153252"/>
<accession>A0ABV2MRY5</accession>
<evidence type="ECO:0000313" key="2">
    <source>
        <dbReference type="Proteomes" id="UP001549077"/>
    </source>
</evidence>
<reference evidence="1 2" key="1">
    <citation type="submission" date="2024-06" db="EMBL/GenBank/DDBJ databases">
        <title>Genomic Encyclopedia of Type Strains, Phase IV (KMG-IV): sequencing the most valuable type-strain genomes for metagenomic binning, comparative biology and taxonomic classification.</title>
        <authorList>
            <person name="Goeker M."/>
        </authorList>
    </citation>
    <scope>NUCLEOTIDE SEQUENCE [LARGE SCALE GENOMIC DNA]</scope>
    <source>
        <strain evidence="1 2">DSM 29288</strain>
    </source>
</reference>
<name>A0ABV2MRY5_9HYPH</name>
<sequence>MQDRIEQNSDAPLLRVPLTSLHMTVATLIDAAAQFAVPNHDIWKSTGDQWTEIVNQIAEKTPPIDLEFSEVETSAAAVFEKAQEPPELRKLRSAISHALCFEDRRPRPPRSPT</sequence>
<gene>
    <name evidence="1" type="ORF">ABID08_006298</name>
</gene>
<proteinExistence type="predicted"/>
<protein>
    <submittedName>
        <fullName evidence="1">Uncharacterized protein</fullName>
    </submittedName>
</protein>
<comment type="caution">
    <text evidence="1">The sequence shown here is derived from an EMBL/GenBank/DDBJ whole genome shotgun (WGS) entry which is preliminary data.</text>
</comment>
<dbReference type="Proteomes" id="UP001549077">
    <property type="component" value="Unassembled WGS sequence"/>
</dbReference>
<keyword evidence="2" id="KW-1185">Reference proteome</keyword>
<organism evidence="1 2">
    <name type="scientific">Rhizobium binae</name>
    <dbReference type="NCBI Taxonomy" id="1138190"/>
    <lineage>
        <taxon>Bacteria</taxon>
        <taxon>Pseudomonadati</taxon>
        <taxon>Pseudomonadota</taxon>
        <taxon>Alphaproteobacteria</taxon>
        <taxon>Hyphomicrobiales</taxon>
        <taxon>Rhizobiaceae</taxon>
        <taxon>Rhizobium/Agrobacterium group</taxon>
        <taxon>Rhizobium</taxon>
    </lineage>
</organism>
<evidence type="ECO:0000313" key="1">
    <source>
        <dbReference type="EMBL" id="MET3758914.1"/>
    </source>
</evidence>
<dbReference type="EMBL" id="JBEPMY010000039">
    <property type="protein sequence ID" value="MET3758914.1"/>
    <property type="molecule type" value="Genomic_DNA"/>
</dbReference>